<proteinExistence type="predicted"/>
<comment type="caution">
    <text evidence="1">The sequence shown here is derived from an EMBL/GenBank/DDBJ whole genome shotgun (WGS) entry which is preliminary data.</text>
</comment>
<sequence length="179" mass="21116">MKLRLSLYTVLVVLCFSCKLENKKESNQENKQEAEELPSEWTAFLNNLETKNKVAFKKASGETIYCYDCLENTPTEMEEMVLLRETDSLWYDKIYEDLVYIPIDSFIQNDYDILFNPKFIHLLKENETLFRYNEESGIDRLHIYVTTTPPTAFFEGGQHSFSFSKMNDEWKLTEISTIP</sequence>
<gene>
    <name evidence="1" type="ORF">LCGC14_0080580</name>
</gene>
<name>A0A0F9XZ54_9ZZZZ</name>
<organism evidence="1">
    <name type="scientific">marine sediment metagenome</name>
    <dbReference type="NCBI Taxonomy" id="412755"/>
    <lineage>
        <taxon>unclassified sequences</taxon>
        <taxon>metagenomes</taxon>
        <taxon>ecological metagenomes</taxon>
    </lineage>
</organism>
<dbReference type="EMBL" id="LAZR01000021">
    <property type="protein sequence ID" value="KKO04747.1"/>
    <property type="molecule type" value="Genomic_DNA"/>
</dbReference>
<protein>
    <submittedName>
        <fullName evidence="1">Uncharacterized protein</fullName>
    </submittedName>
</protein>
<reference evidence="1" key="1">
    <citation type="journal article" date="2015" name="Nature">
        <title>Complex archaea that bridge the gap between prokaryotes and eukaryotes.</title>
        <authorList>
            <person name="Spang A."/>
            <person name="Saw J.H."/>
            <person name="Jorgensen S.L."/>
            <person name="Zaremba-Niedzwiedzka K."/>
            <person name="Martijn J."/>
            <person name="Lind A.E."/>
            <person name="van Eijk R."/>
            <person name="Schleper C."/>
            <person name="Guy L."/>
            <person name="Ettema T.J."/>
        </authorList>
    </citation>
    <scope>NUCLEOTIDE SEQUENCE</scope>
</reference>
<accession>A0A0F9XZ54</accession>
<dbReference type="AlphaFoldDB" id="A0A0F9XZ54"/>
<evidence type="ECO:0000313" key="1">
    <source>
        <dbReference type="EMBL" id="KKO04747.1"/>
    </source>
</evidence>